<dbReference type="SUPFAM" id="SSF63411">
    <property type="entry name" value="LuxS/MPP-like metallohydrolase"/>
    <property type="match status" value="2"/>
</dbReference>
<dbReference type="InterPro" id="IPR042263">
    <property type="entry name" value="DPH1/DPH2_1"/>
</dbReference>
<evidence type="ECO:0000259" key="10">
    <source>
        <dbReference type="Pfam" id="PF05193"/>
    </source>
</evidence>
<dbReference type="Pfam" id="PF05193">
    <property type="entry name" value="Peptidase_M16_C"/>
    <property type="match status" value="1"/>
</dbReference>
<comment type="pathway">
    <text evidence="2 9">Protein modification; peptidyl-diphthamide biosynthesis.</text>
</comment>
<dbReference type="Proteomes" id="UP001562425">
    <property type="component" value="Unassembled WGS sequence"/>
</dbReference>
<keyword evidence="7 9" id="KW-0411">Iron-sulfur</keyword>
<dbReference type="InterPro" id="IPR042265">
    <property type="entry name" value="DPH1/DPH2_3"/>
</dbReference>
<organism evidence="11 12">
    <name type="scientific">Culex pipiens pipiens</name>
    <name type="common">Northern house mosquito</name>
    <dbReference type="NCBI Taxonomy" id="38569"/>
    <lineage>
        <taxon>Eukaryota</taxon>
        <taxon>Metazoa</taxon>
        <taxon>Ecdysozoa</taxon>
        <taxon>Arthropoda</taxon>
        <taxon>Hexapoda</taxon>
        <taxon>Insecta</taxon>
        <taxon>Pterygota</taxon>
        <taxon>Neoptera</taxon>
        <taxon>Endopterygota</taxon>
        <taxon>Diptera</taxon>
        <taxon>Nematocera</taxon>
        <taxon>Culicoidea</taxon>
        <taxon>Culicidae</taxon>
        <taxon>Culicinae</taxon>
        <taxon>Culicini</taxon>
        <taxon>Culex</taxon>
        <taxon>Culex</taxon>
    </lineage>
</organism>
<dbReference type="InterPro" id="IPR016435">
    <property type="entry name" value="DPH1/DPH2"/>
</dbReference>
<dbReference type="SFLD" id="SFLDS00032">
    <property type="entry name" value="Radical_SAM_3-amino-3-carboxyp"/>
    <property type="match status" value="1"/>
</dbReference>
<dbReference type="NCBIfam" id="TIGR00272">
    <property type="entry name" value="DPH2"/>
    <property type="match status" value="1"/>
</dbReference>
<evidence type="ECO:0000256" key="8">
    <source>
        <dbReference type="ARBA" id="ARBA00045159"/>
    </source>
</evidence>
<dbReference type="Gene3D" id="3.30.830.10">
    <property type="entry name" value="Metalloenzyme, LuxS/M16 peptidase-like"/>
    <property type="match status" value="2"/>
</dbReference>
<comment type="similarity">
    <text evidence="3 9">Belongs to the DPH1/DPH2 family. DPH2 subfamily.</text>
</comment>
<gene>
    <name evidence="11" type="ORF">pipiens_019120</name>
</gene>
<sequence>MTSAFSSSDAAAIERQVDQVASEEIGLESFWNSDERDHLVQWIRTNNFTKVALQFPDVLLPFSAIVANELQSASTAGIFILGDTSYGSCCVDEVAASHVGADAVIHFGHACLSRSVRLPTRYVFLRGPLDVGSVVQGVKDVLGELEGKRLGLFYDVAYDYCVGEVAERLKEAGRNVTVGQLAKTGEQPDLLCWKLPGGASFDDAVCIFIGHDNQSFFNTANGIRAEQWFRFDPTTSQLQQANPLDSRWMRRRFYYIEKCKDATSLGIVVATLTASGYLDVVNRIQQLAKARGIRSYIISVGKINPAKLANFAEIDCFVLVGCPENDLFTSRDFFKPLVSVFECELAFNPAWTGQFPDGYSTDFADILPEGRLHRTFDEEAAKNAPADVSLVTGKIRNATTQDQVANGESCTDVQLRGRNEVAQISSGDVFQGREWQGLEQNLGRDEPARIEEGRSGVPIRYENDPKEGHQQTLFHHLSLPAKIAVRARRRSREKTLLTTGNGLVAKTVRQPAGVRPRLPAAVPASQVRSQTDLELEVENMGAHLNAYTSREQTVFYAKCLSKDVPKAVEDNVPLMVANTLIGAWDRSQGGGANNASKLAAAAAEDNLCHSFQSFNTCYKDTGLWGIYFVCDPLKCEDMVFNLQNEWMRLCTMVTDSEVDRAKNLLKTNMLLQLDGTTPICEDIGRQMLCYNRRIPLHELEKRIDVSVKPRDIPTLKMLRLS</sequence>
<protein>
    <recommendedName>
        <fullName evidence="4 9">2-(3-amino-3-carboxypropyl)histidine synthase subunit 2</fullName>
    </recommendedName>
</protein>
<dbReference type="FunFam" id="3.40.50.11840:FF:000002">
    <property type="entry name" value="2-(3-amino-3-carboxypropyl)histidine synthase subunit 2"/>
    <property type="match status" value="1"/>
</dbReference>
<comment type="cofactor">
    <cofactor evidence="1">
        <name>[4Fe-4S] cluster</name>
        <dbReference type="ChEBI" id="CHEBI:49883"/>
    </cofactor>
</comment>
<dbReference type="FunFam" id="3.40.50.11860:FF:000001">
    <property type="entry name" value="2-(3-amino-3-carboxypropyl)histidine synthase subunit 2"/>
    <property type="match status" value="1"/>
</dbReference>
<comment type="function">
    <text evidence="8 9">Required for the first step of diphthamide biosynthesis, a post-translational modification of histidine which occurs in elongation factor 2. DPH1 and DPH2 transfer a 3-amino-3-carboxypropyl (ACP) group from S-adenosyl-L-methionine (SAM) to a histidine residue, the reaction is assisted by a reduction system comprising DPH3 and a NADH-dependent reductase. Facilitates the reduction of the catalytic iron-sulfur cluster found in the DPH1 subunit.</text>
</comment>
<evidence type="ECO:0000256" key="6">
    <source>
        <dbReference type="ARBA" id="ARBA00023004"/>
    </source>
</evidence>
<accession>A0ABD1DWZ3</accession>
<feature type="domain" description="Peptidase M16 C-terminal" evidence="10">
    <location>
        <begin position="567"/>
        <end position="665"/>
    </location>
</feature>
<dbReference type="SFLD" id="SFLDG01121">
    <property type="entry name" value="Diphthamide_biosynthesis"/>
    <property type="match status" value="1"/>
</dbReference>
<dbReference type="AlphaFoldDB" id="A0ABD1DWZ3"/>
<evidence type="ECO:0000256" key="3">
    <source>
        <dbReference type="ARBA" id="ARBA00006179"/>
    </source>
</evidence>
<evidence type="ECO:0000256" key="5">
    <source>
        <dbReference type="ARBA" id="ARBA00022723"/>
    </source>
</evidence>
<evidence type="ECO:0000313" key="11">
    <source>
        <dbReference type="EMBL" id="KAL1403984.1"/>
    </source>
</evidence>
<evidence type="ECO:0000256" key="2">
    <source>
        <dbReference type="ARBA" id="ARBA00005156"/>
    </source>
</evidence>
<evidence type="ECO:0000256" key="4">
    <source>
        <dbReference type="ARBA" id="ARBA00021914"/>
    </source>
</evidence>
<dbReference type="EMBL" id="JBEHCU010000949">
    <property type="protein sequence ID" value="KAL1403984.1"/>
    <property type="molecule type" value="Genomic_DNA"/>
</dbReference>
<keyword evidence="12" id="KW-1185">Reference proteome</keyword>
<dbReference type="InterPro" id="IPR010014">
    <property type="entry name" value="DHP2"/>
</dbReference>
<evidence type="ECO:0000313" key="12">
    <source>
        <dbReference type="Proteomes" id="UP001562425"/>
    </source>
</evidence>
<keyword evidence="5 9" id="KW-0479">Metal-binding</keyword>
<keyword evidence="6 9" id="KW-0408">Iron</keyword>
<evidence type="ECO:0000256" key="9">
    <source>
        <dbReference type="RuleBase" id="RU364133"/>
    </source>
</evidence>
<dbReference type="PANTHER" id="PTHR10762:SF2">
    <property type="entry name" value="2-(3-AMINO-3-CARBOXYPROPYL)HISTIDINE SYNTHASE SUBUNIT 2"/>
    <property type="match status" value="1"/>
</dbReference>
<dbReference type="GO" id="GO:0046872">
    <property type="term" value="F:metal ion binding"/>
    <property type="evidence" value="ECO:0007669"/>
    <property type="project" value="UniProtKB-KW"/>
</dbReference>
<dbReference type="NCBIfam" id="TIGR00322">
    <property type="entry name" value="diphth2_R"/>
    <property type="match status" value="1"/>
</dbReference>
<dbReference type="InterPro" id="IPR011249">
    <property type="entry name" value="Metalloenz_LuxS/M16"/>
</dbReference>
<dbReference type="InterPro" id="IPR007863">
    <property type="entry name" value="Peptidase_M16_C"/>
</dbReference>
<comment type="caution">
    <text evidence="11">The sequence shown here is derived from an EMBL/GenBank/DDBJ whole genome shotgun (WGS) entry which is preliminary data.</text>
</comment>
<dbReference type="Gene3D" id="3.40.50.11840">
    <property type="entry name" value="Diphthamide synthesis DPH1/DPH2 domain 1"/>
    <property type="match status" value="1"/>
</dbReference>
<dbReference type="Pfam" id="PF01866">
    <property type="entry name" value="Diphthamide_syn"/>
    <property type="match status" value="1"/>
</dbReference>
<name>A0ABD1DWZ3_CULPP</name>
<dbReference type="Gene3D" id="3.40.50.11860">
    <property type="entry name" value="Diphthamide synthesis DPH1/DPH2 domain 3"/>
    <property type="match status" value="1"/>
</dbReference>
<reference evidence="11 12" key="1">
    <citation type="submission" date="2024-05" db="EMBL/GenBank/DDBJ databases">
        <title>Culex pipiens pipiens assembly and annotation.</title>
        <authorList>
            <person name="Alout H."/>
            <person name="Durand T."/>
        </authorList>
    </citation>
    <scope>NUCLEOTIDE SEQUENCE [LARGE SCALE GENOMIC DNA]</scope>
    <source>
        <strain evidence="11">HA-2024</strain>
        <tissue evidence="11">Whole body</tissue>
    </source>
</reference>
<dbReference type="GO" id="GO:0051536">
    <property type="term" value="F:iron-sulfur cluster binding"/>
    <property type="evidence" value="ECO:0007669"/>
    <property type="project" value="UniProtKB-KW"/>
</dbReference>
<evidence type="ECO:0000256" key="1">
    <source>
        <dbReference type="ARBA" id="ARBA00001966"/>
    </source>
</evidence>
<evidence type="ECO:0000256" key="7">
    <source>
        <dbReference type="ARBA" id="ARBA00023014"/>
    </source>
</evidence>
<dbReference type="PANTHER" id="PTHR10762">
    <property type="entry name" value="DIPHTHAMIDE BIOSYNTHESIS PROTEIN"/>
    <property type="match status" value="1"/>
</dbReference>
<proteinExistence type="inferred from homology"/>